<evidence type="ECO:0000256" key="7">
    <source>
        <dbReference type="ARBA" id="ARBA00023136"/>
    </source>
</evidence>
<dbReference type="RefSeq" id="XP_041155329.1">
    <property type="nucleotide sequence ID" value="XM_041307394.1"/>
</dbReference>
<feature type="transmembrane region" description="Helical" evidence="8">
    <location>
        <begin position="61"/>
        <end position="79"/>
    </location>
</feature>
<evidence type="ECO:0000256" key="2">
    <source>
        <dbReference type="ARBA" id="ARBA00022692"/>
    </source>
</evidence>
<proteinExistence type="predicted"/>
<evidence type="ECO:0000256" key="1">
    <source>
        <dbReference type="ARBA" id="ARBA00004477"/>
    </source>
</evidence>
<gene>
    <name evidence="9" type="ORF">HD556DRAFT_1448208</name>
</gene>
<evidence type="ECO:0000256" key="3">
    <source>
        <dbReference type="ARBA" id="ARBA00022801"/>
    </source>
</evidence>
<sequence length="260" mass="29326">MSVDVRYAAFGGITAILLFGTLYSVAYDTYLDTSDPALTHLPHHLHATHYFANKANILNSYFIKRAWGWTSAAFLTLWLTSPPHKRTVHRVVKWGVETAIWLVFTSWFFGPALLERLTAASGGECTATLQSGVVFTVPYEFCLTRTAISQETHPFLFVGSSVWASDDRWPVVPRLRKGHDVSGHVFLLTMSVLFLVDQIRLSLCARKWSLPHACAVVFNTVLIAIWFFAISTTSVYFHTPFEKFTGYLLGVAGYMVTWLY</sequence>
<dbReference type="GO" id="GO:0008654">
    <property type="term" value="P:phospholipid biosynthetic process"/>
    <property type="evidence" value="ECO:0007669"/>
    <property type="project" value="TreeGrafter"/>
</dbReference>
<comment type="subcellular location">
    <subcellularLocation>
        <location evidence="1">Endoplasmic reticulum membrane</location>
        <topology evidence="1">Multi-pass membrane protein</topology>
    </subcellularLocation>
</comment>
<dbReference type="Pfam" id="PF10261">
    <property type="entry name" value="FIT"/>
    <property type="match status" value="2"/>
</dbReference>
<evidence type="ECO:0000313" key="10">
    <source>
        <dbReference type="Proteomes" id="UP000719766"/>
    </source>
</evidence>
<evidence type="ECO:0000256" key="6">
    <source>
        <dbReference type="ARBA" id="ARBA00023098"/>
    </source>
</evidence>
<reference evidence="9" key="1">
    <citation type="journal article" date="2020" name="New Phytol.">
        <title>Comparative genomics reveals dynamic genome evolution in host specialist ectomycorrhizal fungi.</title>
        <authorList>
            <person name="Lofgren L.A."/>
            <person name="Nguyen N.H."/>
            <person name="Vilgalys R."/>
            <person name="Ruytinx J."/>
            <person name="Liao H.L."/>
            <person name="Branco S."/>
            <person name="Kuo A."/>
            <person name="LaButti K."/>
            <person name="Lipzen A."/>
            <person name="Andreopoulos W."/>
            <person name="Pangilinan J."/>
            <person name="Riley R."/>
            <person name="Hundley H."/>
            <person name="Na H."/>
            <person name="Barry K."/>
            <person name="Grigoriev I.V."/>
            <person name="Stajich J.E."/>
            <person name="Kennedy P.G."/>
        </authorList>
    </citation>
    <scope>NUCLEOTIDE SEQUENCE</scope>
    <source>
        <strain evidence="9">S12</strain>
    </source>
</reference>
<evidence type="ECO:0000313" key="9">
    <source>
        <dbReference type="EMBL" id="KAG1788043.1"/>
    </source>
</evidence>
<evidence type="ECO:0000256" key="5">
    <source>
        <dbReference type="ARBA" id="ARBA00022989"/>
    </source>
</evidence>
<comment type="caution">
    <text evidence="9">The sequence shown here is derived from an EMBL/GenBank/DDBJ whole genome shotgun (WGS) entry which is preliminary data.</text>
</comment>
<dbReference type="InterPro" id="IPR019388">
    <property type="entry name" value="FIT"/>
</dbReference>
<keyword evidence="4" id="KW-0256">Endoplasmic reticulum</keyword>
<dbReference type="GeneID" id="64601158"/>
<organism evidence="9 10">
    <name type="scientific">Suillus plorans</name>
    <dbReference type="NCBI Taxonomy" id="116603"/>
    <lineage>
        <taxon>Eukaryota</taxon>
        <taxon>Fungi</taxon>
        <taxon>Dikarya</taxon>
        <taxon>Basidiomycota</taxon>
        <taxon>Agaricomycotina</taxon>
        <taxon>Agaricomycetes</taxon>
        <taxon>Agaricomycetidae</taxon>
        <taxon>Boletales</taxon>
        <taxon>Suillineae</taxon>
        <taxon>Suillaceae</taxon>
        <taxon>Suillus</taxon>
    </lineage>
</organism>
<keyword evidence="2 8" id="KW-0812">Transmembrane</keyword>
<keyword evidence="5 8" id="KW-1133">Transmembrane helix</keyword>
<keyword evidence="3" id="KW-0378">Hydrolase</keyword>
<feature type="transmembrane region" description="Helical" evidence="8">
    <location>
        <begin position="213"/>
        <end position="238"/>
    </location>
</feature>
<keyword evidence="7 8" id="KW-0472">Membrane</keyword>
<feature type="transmembrane region" description="Helical" evidence="8">
    <location>
        <begin position="181"/>
        <end position="201"/>
    </location>
</feature>
<feature type="transmembrane region" description="Helical" evidence="8">
    <location>
        <begin position="7"/>
        <end position="26"/>
    </location>
</feature>
<protein>
    <submittedName>
        <fullName evidence="9">Fat storage-inducing transmembrane protein</fullName>
    </submittedName>
</protein>
<keyword evidence="10" id="KW-1185">Reference proteome</keyword>
<dbReference type="GO" id="GO:0019915">
    <property type="term" value="P:lipid storage"/>
    <property type="evidence" value="ECO:0007669"/>
    <property type="project" value="InterPro"/>
</dbReference>
<keyword evidence="6" id="KW-0443">Lipid metabolism</keyword>
<dbReference type="GO" id="GO:0010945">
    <property type="term" value="F:coenzyme A diphosphatase activity"/>
    <property type="evidence" value="ECO:0007669"/>
    <property type="project" value="InterPro"/>
</dbReference>
<dbReference type="EMBL" id="JABBWE010000072">
    <property type="protein sequence ID" value="KAG1788043.1"/>
    <property type="molecule type" value="Genomic_DNA"/>
</dbReference>
<dbReference type="PANTHER" id="PTHR23129">
    <property type="entry name" value="ACYL-COENZYME A DIPHOSPHATASE FITM2"/>
    <property type="match status" value="1"/>
</dbReference>
<evidence type="ECO:0000256" key="4">
    <source>
        <dbReference type="ARBA" id="ARBA00022824"/>
    </source>
</evidence>
<dbReference type="GO" id="GO:0005789">
    <property type="term" value="C:endoplasmic reticulum membrane"/>
    <property type="evidence" value="ECO:0007669"/>
    <property type="project" value="UniProtKB-SubCell"/>
</dbReference>
<dbReference type="GO" id="GO:0034389">
    <property type="term" value="P:lipid droplet organization"/>
    <property type="evidence" value="ECO:0007669"/>
    <property type="project" value="TreeGrafter"/>
</dbReference>
<dbReference type="PANTHER" id="PTHR23129:SF0">
    <property type="entry name" value="ACYL-COENZYME A DIPHOSPHATASE FITM2"/>
    <property type="match status" value="1"/>
</dbReference>
<dbReference type="OrthoDB" id="5579088at2759"/>
<feature type="transmembrane region" description="Helical" evidence="8">
    <location>
        <begin position="91"/>
        <end position="109"/>
    </location>
</feature>
<dbReference type="AlphaFoldDB" id="A0A9P7DDI5"/>
<evidence type="ECO:0000256" key="8">
    <source>
        <dbReference type="SAM" id="Phobius"/>
    </source>
</evidence>
<dbReference type="Proteomes" id="UP000719766">
    <property type="component" value="Unassembled WGS sequence"/>
</dbReference>
<accession>A0A9P7DDI5</accession>
<name>A0A9P7DDI5_9AGAM</name>